<evidence type="ECO:0000256" key="1">
    <source>
        <dbReference type="SAM" id="MobiDB-lite"/>
    </source>
</evidence>
<dbReference type="AlphaFoldDB" id="A0A2N5VTJ5"/>
<dbReference type="GO" id="GO:0051865">
    <property type="term" value="P:protein autoubiquitination"/>
    <property type="evidence" value="ECO:0007669"/>
    <property type="project" value="TreeGrafter"/>
</dbReference>
<evidence type="ECO:0008006" key="4">
    <source>
        <dbReference type="Google" id="ProtNLM"/>
    </source>
</evidence>
<dbReference type="OrthoDB" id="2495233at2759"/>
<dbReference type="GO" id="GO:0031624">
    <property type="term" value="F:ubiquitin conjugating enzyme binding"/>
    <property type="evidence" value="ECO:0007669"/>
    <property type="project" value="TreeGrafter"/>
</dbReference>
<sequence>MAISPVEDGTAGSTDWNWALEEQTRIGKLRIWLWRDVLRREQYPEALGEITILTKPNEDELSVQIGNERVDIRVGTPVDVSHPIIELKPNHRIEIGLKVIRKQNGARGDLLAKNDRFGLTKLKNDGIGCICCGRCKQELLDGLDELDTKWFALPSEDWEEFVEYWVCHDDMKIKSGDDGSGGNGLRKPRQKEGFLGDAFLELDLDWIEQVAHYSGDHIGAIGWRSRSDEKVPNRPIKRHFIECSQCHLTVGEVEPSHQDEGIESQQAPSTDHLESSNPCSTRSKRRWIKLYKRAIISTSHQHHHDDDDDDRGFEVSLVQDEISKLIESNGFYKVLIKNFADSRSIGLWIFCPTVSVCYRLRTNQGPSQKLSRSKLMYVLFNGDGLSEDQKKLETFENGTPLHSIANSKRAHGSERRIGEMDLPADHFELLIRKLRSGSIYSLGLSARNLDRSGLACDHQSLDRLLPPLDEQDEDELFQGIYRVAYL</sequence>
<dbReference type="STRING" id="200324.A0A2N5VTJ5"/>
<dbReference type="GO" id="GO:0061630">
    <property type="term" value="F:ubiquitin protein ligase activity"/>
    <property type="evidence" value="ECO:0007669"/>
    <property type="project" value="TreeGrafter"/>
</dbReference>
<evidence type="ECO:0000313" key="3">
    <source>
        <dbReference type="Proteomes" id="UP000235388"/>
    </source>
</evidence>
<dbReference type="PANTHER" id="PTHR31531:SF2">
    <property type="entry name" value="E3 UBIQUITIN-PROTEIN LIGASE E3D"/>
    <property type="match status" value="1"/>
</dbReference>
<feature type="compositionally biased region" description="Polar residues" evidence="1">
    <location>
        <begin position="263"/>
        <end position="280"/>
    </location>
</feature>
<feature type="region of interest" description="Disordered" evidence="1">
    <location>
        <begin position="254"/>
        <end position="280"/>
    </location>
</feature>
<dbReference type="GO" id="GO:0006513">
    <property type="term" value="P:protein monoubiquitination"/>
    <property type="evidence" value="ECO:0007669"/>
    <property type="project" value="TreeGrafter"/>
</dbReference>
<dbReference type="GO" id="GO:0030332">
    <property type="term" value="F:cyclin binding"/>
    <property type="evidence" value="ECO:0007669"/>
    <property type="project" value="TreeGrafter"/>
</dbReference>
<organism evidence="2 3">
    <name type="scientific">Puccinia coronata f. sp. avenae</name>
    <dbReference type="NCBI Taxonomy" id="200324"/>
    <lineage>
        <taxon>Eukaryota</taxon>
        <taxon>Fungi</taxon>
        <taxon>Dikarya</taxon>
        <taxon>Basidiomycota</taxon>
        <taxon>Pucciniomycotina</taxon>
        <taxon>Pucciniomycetes</taxon>
        <taxon>Pucciniales</taxon>
        <taxon>Pucciniaceae</taxon>
        <taxon>Puccinia</taxon>
    </lineage>
</organism>
<dbReference type="Pfam" id="PF09814">
    <property type="entry name" value="HECT_2"/>
    <property type="match status" value="1"/>
</dbReference>
<reference evidence="2 3" key="1">
    <citation type="submission" date="2017-11" db="EMBL/GenBank/DDBJ databases">
        <title>De novo assembly and phasing of dikaryotic genomes from two isolates of Puccinia coronata f. sp. avenae, the causal agent of oat crown rust.</title>
        <authorList>
            <person name="Miller M.E."/>
            <person name="Zhang Y."/>
            <person name="Omidvar V."/>
            <person name="Sperschneider J."/>
            <person name="Schwessinger B."/>
            <person name="Raley C."/>
            <person name="Palmer J.M."/>
            <person name="Garnica D."/>
            <person name="Upadhyaya N."/>
            <person name="Rathjen J."/>
            <person name="Taylor J.M."/>
            <person name="Park R.F."/>
            <person name="Dodds P.N."/>
            <person name="Hirsch C.D."/>
            <person name="Kianian S.F."/>
            <person name="Figueroa M."/>
        </authorList>
    </citation>
    <scope>NUCLEOTIDE SEQUENCE [LARGE SCALE GENOMIC DNA]</scope>
    <source>
        <strain evidence="2">12NC29</strain>
    </source>
</reference>
<dbReference type="Proteomes" id="UP000235388">
    <property type="component" value="Unassembled WGS sequence"/>
</dbReference>
<gene>
    <name evidence="2" type="ORF">PCANC_06152</name>
</gene>
<dbReference type="EMBL" id="PGCJ01000064">
    <property type="protein sequence ID" value="PLW53318.1"/>
    <property type="molecule type" value="Genomic_DNA"/>
</dbReference>
<evidence type="ECO:0000313" key="2">
    <source>
        <dbReference type="EMBL" id="PLW53318.1"/>
    </source>
</evidence>
<dbReference type="GO" id="GO:0043161">
    <property type="term" value="P:proteasome-mediated ubiquitin-dependent protein catabolic process"/>
    <property type="evidence" value="ECO:0007669"/>
    <property type="project" value="TreeGrafter"/>
</dbReference>
<dbReference type="GO" id="GO:0005634">
    <property type="term" value="C:nucleus"/>
    <property type="evidence" value="ECO:0007669"/>
    <property type="project" value="TreeGrafter"/>
</dbReference>
<protein>
    <recommendedName>
        <fullName evidence="4">HECT domain-containing protein</fullName>
    </recommendedName>
</protein>
<comment type="caution">
    <text evidence="2">The sequence shown here is derived from an EMBL/GenBank/DDBJ whole genome shotgun (WGS) entry which is preliminary data.</text>
</comment>
<name>A0A2N5VTJ5_9BASI</name>
<accession>A0A2N5VTJ5</accession>
<dbReference type="PANTHER" id="PTHR31531">
    <property type="entry name" value="E3 UBIQUITIN-PROTEIN LIGASE E3D FAMILY MEMBER"/>
    <property type="match status" value="1"/>
</dbReference>
<dbReference type="GO" id="GO:0000151">
    <property type="term" value="C:ubiquitin ligase complex"/>
    <property type="evidence" value="ECO:0007669"/>
    <property type="project" value="TreeGrafter"/>
</dbReference>
<dbReference type="InterPro" id="IPR019193">
    <property type="entry name" value="UBQ-conj_enz_E2-bd_prot"/>
</dbReference>
<keyword evidence="3" id="KW-1185">Reference proteome</keyword>
<dbReference type="GO" id="GO:0000209">
    <property type="term" value="P:protein polyubiquitination"/>
    <property type="evidence" value="ECO:0007669"/>
    <property type="project" value="TreeGrafter"/>
</dbReference>
<dbReference type="GO" id="GO:0005829">
    <property type="term" value="C:cytosol"/>
    <property type="evidence" value="ECO:0007669"/>
    <property type="project" value="TreeGrafter"/>
</dbReference>
<proteinExistence type="predicted"/>